<keyword evidence="1" id="KW-0472">Membrane</keyword>
<protein>
    <submittedName>
        <fullName evidence="2">Uncharacterized protein</fullName>
    </submittedName>
</protein>
<accession>A0A0C3G9L1</accession>
<sequence>MRQILRISHRDSENFVLCSNGAFKYVEGIFSEIATLANSLLFFFRVKATYNHSRIITALFGILWLAFAGPSILIMLGITRDRIPYTRYCTKGLAHQYTMVSNYCDRCERHPRFPCYFVQHDLTLH</sequence>
<dbReference type="EMBL" id="KN832977">
    <property type="protein sequence ID" value="KIM88429.1"/>
    <property type="molecule type" value="Genomic_DNA"/>
</dbReference>
<reference evidence="2 3" key="1">
    <citation type="submission" date="2014-04" db="EMBL/GenBank/DDBJ databases">
        <authorList>
            <consortium name="DOE Joint Genome Institute"/>
            <person name="Kuo A."/>
            <person name="Tarkka M."/>
            <person name="Buscot F."/>
            <person name="Kohler A."/>
            <person name="Nagy L.G."/>
            <person name="Floudas D."/>
            <person name="Copeland A."/>
            <person name="Barry K.W."/>
            <person name="Cichocki N."/>
            <person name="Veneault-Fourrey C."/>
            <person name="LaButti K."/>
            <person name="Lindquist E.A."/>
            <person name="Lipzen A."/>
            <person name="Lundell T."/>
            <person name="Morin E."/>
            <person name="Murat C."/>
            <person name="Sun H."/>
            <person name="Tunlid A."/>
            <person name="Henrissat B."/>
            <person name="Grigoriev I.V."/>
            <person name="Hibbett D.S."/>
            <person name="Martin F."/>
            <person name="Nordberg H.P."/>
            <person name="Cantor M.N."/>
            <person name="Hua S.X."/>
        </authorList>
    </citation>
    <scope>NUCLEOTIDE SEQUENCE [LARGE SCALE GENOMIC DNA]</scope>
    <source>
        <strain evidence="2 3">F 1598</strain>
    </source>
</reference>
<gene>
    <name evidence="2" type="ORF">PILCRDRAFT_256490</name>
</gene>
<dbReference type="InParanoid" id="A0A0C3G9L1"/>
<evidence type="ECO:0000256" key="1">
    <source>
        <dbReference type="SAM" id="Phobius"/>
    </source>
</evidence>
<keyword evidence="1" id="KW-0812">Transmembrane</keyword>
<dbReference type="HOGENOM" id="CLU_1993469_0_0_1"/>
<reference evidence="3" key="2">
    <citation type="submission" date="2015-01" db="EMBL/GenBank/DDBJ databases">
        <title>Evolutionary Origins and Diversification of the Mycorrhizal Mutualists.</title>
        <authorList>
            <consortium name="DOE Joint Genome Institute"/>
            <consortium name="Mycorrhizal Genomics Consortium"/>
            <person name="Kohler A."/>
            <person name="Kuo A."/>
            <person name="Nagy L.G."/>
            <person name="Floudas D."/>
            <person name="Copeland A."/>
            <person name="Barry K.W."/>
            <person name="Cichocki N."/>
            <person name="Veneault-Fourrey C."/>
            <person name="LaButti K."/>
            <person name="Lindquist E.A."/>
            <person name="Lipzen A."/>
            <person name="Lundell T."/>
            <person name="Morin E."/>
            <person name="Murat C."/>
            <person name="Riley R."/>
            <person name="Ohm R."/>
            <person name="Sun H."/>
            <person name="Tunlid A."/>
            <person name="Henrissat B."/>
            <person name="Grigoriev I.V."/>
            <person name="Hibbett D.S."/>
            <person name="Martin F."/>
        </authorList>
    </citation>
    <scope>NUCLEOTIDE SEQUENCE [LARGE SCALE GENOMIC DNA]</scope>
    <source>
        <strain evidence="3">F 1598</strain>
    </source>
</reference>
<dbReference type="Proteomes" id="UP000054166">
    <property type="component" value="Unassembled WGS sequence"/>
</dbReference>
<name>A0A0C3G9L1_PILCF</name>
<feature type="transmembrane region" description="Helical" evidence="1">
    <location>
        <begin position="55"/>
        <end position="78"/>
    </location>
</feature>
<dbReference type="OrthoDB" id="3038990at2759"/>
<proteinExistence type="predicted"/>
<evidence type="ECO:0000313" key="2">
    <source>
        <dbReference type="EMBL" id="KIM88429.1"/>
    </source>
</evidence>
<feature type="transmembrane region" description="Helical" evidence="1">
    <location>
        <begin position="21"/>
        <end position="43"/>
    </location>
</feature>
<keyword evidence="1" id="KW-1133">Transmembrane helix</keyword>
<evidence type="ECO:0000313" key="3">
    <source>
        <dbReference type="Proteomes" id="UP000054166"/>
    </source>
</evidence>
<dbReference type="AlphaFoldDB" id="A0A0C3G9L1"/>
<organism evidence="2 3">
    <name type="scientific">Piloderma croceum (strain F 1598)</name>
    <dbReference type="NCBI Taxonomy" id="765440"/>
    <lineage>
        <taxon>Eukaryota</taxon>
        <taxon>Fungi</taxon>
        <taxon>Dikarya</taxon>
        <taxon>Basidiomycota</taxon>
        <taxon>Agaricomycotina</taxon>
        <taxon>Agaricomycetes</taxon>
        <taxon>Agaricomycetidae</taxon>
        <taxon>Atheliales</taxon>
        <taxon>Atheliaceae</taxon>
        <taxon>Piloderma</taxon>
    </lineage>
</organism>
<keyword evidence="3" id="KW-1185">Reference proteome</keyword>